<dbReference type="GeneID" id="36400445"/>
<name>A0A0N7L440_PLAHL</name>
<dbReference type="AlphaFoldDB" id="A0A0N7L440"/>
<dbReference type="EMBL" id="CCYD01000288">
    <property type="protein sequence ID" value="CEG37611.1"/>
    <property type="molecule type" value="Genomic_DNA"/>
</dbReference>
<protein>
    <submittedName>
        <fullName evidence="1">Uncharacterized protein</fullName>
    </submittedName>
</protein>
<dbReference type="RefSeq" id="XP_024573980.1">
    <property type="nucleotide sequence ID" value="XM_024722955.1"/>
</dbReference>
<sequence length="127" mass="13566">MSIDVFGFPGILEDQGFDNAYAIIPAMITSWSGNQIVLPSLSAPGLSGSAIVCAKTGVPAEYRGGGLDGSVKNEQYKSHGYTFHGIVPKLPSSLPRSTHSSKRMSLSASTFEPLLFLNTQFLRNSDN</sequence>
<organism evidence="1 2">
    <name type="scientific">Plasmopara halstedii</name>
    <name type="common">Downy mildew of sunflower</name>
    <dbReference type="NCBI Taxonomy" id="4781"/>
    <lineage>
        <taxon>Eukaryota</taxon>
        <taxon>Sar</taxon>
        <taxon>Stramenopiles</taxon>
        <taxon>Oomycota</taxon>
        <taxon>Peronosporomycetes</taxon>
        <taxon>Peronosporales</taxon>
        <taxon>Peronosporaceae</taxon>
        <taxon>Plasmopara</taxon>
    </lineage>
</organism>
<reference evidence="2" key="1">
    <citation type="submission" date="2014-09" db="EMBL/GenBank/DDBJ databases">
        <authorList>
            <person name="Sharma Rahul"/>
            <person name="Thines Marco"/>
        </authorList>
    </citation>
    <scope>NUCLEOTIDE SEQUENCE [LARGE SCALE GENOMIC DNA]</scope>
</reference>
<evidence type="ECO:0000313" key="2">
    <source>
        <dbReference type="Proteomes" id="UP000054928"/>
    </source>
</evidence>
<keyword evidence="2" id="KW-1185">Reference proteome</keyword>
<accession>A0A0N7L440</accession>
<evidence type="ECO:0000313" key="1">
    <source>
        <dbReference type="EMBL" id="CEG37611.1"/>
    </source>
</evidence>
<proteinExistence type="predicted"/>
<dbReference type="Proteomes" id="UP000054928">
    <property type="component" value="Unassembled WGS sequence"/>
</dbReference>